<dbReference type="InterPro" id="IPR036631">
    <property type="entry name" value="MGMT_N_sf"/>
</dbReference>
<keyword evidence="5" id="KW-0479">Metal-binding</keyword>
<dbReference type="Gene3D" id="1.10.10.60">
    <property type="entry name" value="Homeodomain-like"/>
    <property type="match status" value="1"/>
</dbReference>
<dbReference type="InterPro" id="IPR036388">
    <property type="entry name" value="WH-like_DNA-bd_sf"/>
</dbReference>
<comment type="catalytic activity">
    <reaction evidence="1">
        <text>a 4-O-methyl-thymidine in DNA + L-cysteinyl-[protein] = a thymidine in DNA + S-methyl-L-cysteinyl-[protein]</text>
        <dbReference type="Rhea" id="RHEA:53428"/>
        <dbReference type="Rhea" id="RHEA-COMP:10131"/>
        <dbReference type="Rhea" id="RHEA-COMP:10132"/>
        <dbReference type="Rhea" id="RHEA-COMP:13555"/>
        <dbReference type="Rhea" id="RHEA-COMP:13556"/>
        <dbReference type="ChEBI" id="CHEBI:29950"/>
        <dbReference type="ChEBI" id="CHEBI:82612"/>
        <dbReference type="ChEBI" id="CHEBI:137386"/>
        <dbReference type="ChEBI" id="CHEBI:137387"/>
        <dbReference type="EC" id="2.1.1.63"/>
    </reaction>
</comment>
<dbReference type="Pfam" id="PF02805">
    <property type="entry name" value="Ada_Zn_binding"/>
    <property type="match status" value="1"/>
</dbReference>
<dbReference type="InterPro" id="IPR004026">
    <property type="entry name" value="Ada_DNA_repair_Zn-bd"/>
</dbReference>
<dbReference type="InterPro" id="IPR018060">
    <property type="entry name" value="HTH_AraC"/>
</dbReference>
<keyword evidence="6" id="KW-0227">DNA damage</keyword>
<comment type="caution">
    <text evidence="15">The sequence shown here is derived from an EMBL/GenBank/DDBJ whole genome shotgun (WGS) entry which is preliminary data.</text>
</comment>
<sequence>MNTATIRRPAAAAPASPAIYTTDDERWAAIVARTREADGQFLYSVRSTGVYCRPSCPSRTPRRANVAFHATTQDAKAAGFRACLRCRPDEPPLAERQADAVAKACRLIDAAEEEPDLACLAAACGMSRFHFHRIFKAHTGITPKAYAAARRAERLKQGLAQAGTVTAAAYDAGFNSSGRFYAASSGVLGMTPKRYRAGGGGEAIRFAVAQCSLGALLVAATDKGICCILLGDDPDALVRDLQDRFPKADLIGAEPAFERTVAQVVAFVEAPRLGLDLPLDVRGTAFQQRVWQALRQIPAGQTVGYAELAARLGMPQGARAIAGACAANPVAVAIPCHRVVRNDGSISGYRWGVERKHALLQREASQADAHKAEAA</sequence>
<dbReference type="InterPro" id="IPR014048">
    <property type="entry name" value="MethylDNA_cys_MeTrfase_DNA-bd"/>
</dbReference>
<keyword evidence="11" id="KW-0804">Transcription</keyword>
<dbReference type="PROSITE" id="PS00374">
    <property type="entry name" value="MGMT"/>
    <property type="match status" value="1"/>
</dbReference>
<evidence type="ECO:0000256" key="6">
    <source>
        <dbReference type="ARBA" id="ARBA00022763"/>
    </source>
</evidence>
<evidence type="ECO:0000256" key="1">
    <source>
        <dbReference type="ARBA" id="ARBA00001286"/>
    </source>
</evidence>
<reference evidence="15 16" key="1">
    <citation type="submission" date="2020-03" db="EMBL/GenBank/DDBJ databases">
        <title>Genome sequence of strain Massilia sp. TW-1.</title>
        <authorList>
            <person name="Chaudhary D.K."/>
        </authorList>
    </citation>
    <scope>NUCLEOTIDE SEQUENCE [LARGE SCALE GENOMIC DNA]</scope>
    <source>
        <strain evidence="15 16">TW-1</strain>
    </source>
</reference>
<organism evidence="15 16">
    <name type="scientific">Telluria antibiotica</name>
    <dbReference type="NCBI Taxonomy" id="2717319"/>
    <lineage>
        <taxon>Bacteria</taxon>
        <taxon>Pseudomonadati</taxon>
        <taxon>Pseudomonadota</taxon>
        <taxon>Betaproteobacteria</taxon>
        <taxon>Burkholderiales</taxon>
        <taxon>Oxalobacteraceae</taxon>
        <taxon>Telluria group</taxon>
        <taxon>Telluria</taxon>
    </lineage>
</organism>
<keyword evidence="10" id="KW-0010">Activator</keyword>
<dbReference type="Gene3D" id="1.10.10.10">
    <property type="entry name" value="Winged helix-like DNA-binding domain superfamily/Winged helix DNA-binding domain"/>
    <property type="match status" value="1"/>
</dbReference>
<dbReference type="Gene3D" id="3.30.160.70">
    <property type="entry name" value="Methylated DNA-protein cysteine methyltransferase domain"/>
    <property type="match status" value="1"/>
</dbReference>
<dbReference type="GO" id="GO:0008168">
    <property type="term" value="F:methyltransferase activity"/>
    <property type="evidence" value="ECO:0007669"/>
    <property type="project" value="UniProtKB-KW"/>
</dbReference>
<dbReference type="SUPFAM" id="SSF53155">
    <property type="entry name" value="Methylated DNA-protein cysteine methyltransferase domain"/>
    <property type="match status" value="1"/>
</dbReference>
<dbReference type="InterPro" id="IPR036217">
    <property type="entry name" value="MethylDNA_cys_MeTrfase_DNAb"/>
</dbReference>
<evidence type="ECO:0000313" key="16">
    <source>
        <dbReference type="Proteomes" id="UP000716322"/>
    </source>
</evidence>
<evidence type="ECO:0000256" key="13">
    <source>
        <dbReference type="ARBA" id="ARBA00049348"/>
    </source>
</evidence>
<dbReference type="Proteomes" id="UP000716322">
    <property type="component" value="Unassembled WGS sequence"/>
</dbReference>
<dbReference type="PANTHER" id="PTHR10815">
    <property type="entry name" value="METHYLATED-DNA--PROTEIN-CYSTEINE METHYLTRANSFERASE"/>
    <property type="match status" value="1"/>
</dbReference>
<dbReference type="InterPro" id="IPR018062">
    <property type="entry name" value="HTH_AraC-typ_CS"/>
</dbReference>
<dbReference type="InterPro" id="IPR009057">
    <property type="entry name" value="Homeodomain-like_sf"/>
</dbReference>
<dbReference type="InterPro" id="IPR001497">
    <property type="entry name" value="MethylDNA_cys_MeTrfase_AS"/>
</dbReference>
<dbReference type="Pfam" id="PF02870">
    <property type="entry name" value="Methyltransf_1N"/>
    <property type="match status" value="1"/>
</dbReference>
<keyword evidence="16" id="KW-1185">Reference proteome</keyword>
<proteinExistence type="predicted"/>
<evidence type="ECO:0000256" key="12">
    <source>
        <dbReference type="ARBA" id="ARBA00023204"/>
    </source>
</evidence>
<keyword evidence="12" id="KW-0234">DNA repair</keyword>
<evidence type="ECO:0000256" key="9">
    <source>
        <dbReference type="ARBA" id="ARBA00023125"/>
    </source>
</evidence>
<feature type="domain" description="HTH araC/xylS-type" evidence="14">
    <location>
        <begin position="102"/>
        <end position="198"/>
    </location>
</feature>
<dbReference type="InterPro" id="IPR008332">
    <property type="entry name" value="MethylG_MeTrfase_N"/>
</dbReference>
<dbReference type="SUPFAM" id="SSF46767">
    <property type="entry name" value="Methylated DNA-protein cysteine methyltransferase, C-terminal domain"/>
    <property type="match status" value="1"/>
</dbReference>
<evidence type="ECO:0000256" key="11">
    <source>
        <dbReference type="ARBA" id="ARBA00023163"/>
    </source>
</evidence>
<dbReference type="Pfam" id="PF01035">
    <property type="entry name" value="DNA_binding_1"/>
    <property type="match status" value="1"/>
</dbReference>
<dbReference type="InterPro" id="IPR035451">
    <property type="entry name" value="Ada-like_dom_sf"/>
</dbReference>
<evidence type="ECO:0000313" key="15">
    <source>
        <dbReference type="EMBL" id="NIA56752.1"/>
    </source>
</evidence>
<evidence type="ECO:0000256" key="2">
    <source>
        <dbReference type="ARBA" id="ARBA00001947"/>
    </source>
</evidence>
<dbReference type="PANTHER" id="PTHR10815:SF14">
    <property type="entry name" value="BIFUNCTIONAL TRANSCRIPTIONAL ACTIVATOR_DNA REPAIR ENZYME ADA"/>
    <property type="match status" value="1"/>
</dbReference>
<evidence type="ECO:0000256" key="4">
    <source>
        <dbReference type="ARBA" id="ARBA00022679"/>
    </source>
</evidence>
<gene>
    <name evidence="15" type="primary">ada</name>
    <name evidence="15" type="ORF">HAV22_24325</name>
</gene>
<evidence type="ECO:0000256" key="3">
    <source>
        <dbReference type="ARBA" id="ARBA00022603"/>
    </source>
</evidence>
<dbReference type="EMBL" id="JAAQOM010000017">
    <property type="protein sequence ID" value="NIA56752.1"/>
    <property type="molecule type" value="Genomic_DNA"/>
</dbReference>
<comment type="catalytic activity">
    <reaction evidence="13">
        <text>a 6-O-methyl-2'-deoxyguanosine in DNA + L-cysteinyl-[protein] = S-methyl-L-cysteinyl-[protein] + a 2'-deoxyguanosine in DNA</text>
        <dbReference type="Rhea" id="RHEA:24000"/>
        <dbReference type="Rhea" id="RHEA-COMP:10131"/>
        <dbReference type="Rhea" id="RHEA-COMP:10132"/>
        <dbReference type="Rhea" id="RHEA-COMP:11367"/>
        <dbReference type="Rhea" id="RHEA-COMP:11368"/>
        <dbReference type="ChEBI" id="CHEBI:29950"/>
        <dbReference type="ChEBI" id="CHEBI:82612"/>
        <dbReference type="ChEBI" id="CHEBI:85445"/>
        <dbReference type="ChEBI" id="CHEBI:85448"/>
        <dbReference type="EC" id="2.1.1.63"/>
    </reaction>
</comment>
<evidence type="ECO:0000256" key="7">
    <source>
        <dbReference type="ARBA" id="ARBA00022833"/>
    </source>
</evidence>
<keyword evidence="3 15" id="KW-0489">Methyltransferase</keyword>
<protein>
    <submittedName>
        <fullName evidence="15">Bifunctional DNA-binding transcriptional regulator/O6-methylguanine-DNA methyltransferase Ada</fullName>
    </submittedName>
</protein>
<keyword evidence="7" id="KW-0862">Zinc</keyword>
<evidence type="ECO:0000259" key="14">
    <source>
        <dbReference type="PROSITE" id="PS01124"/>
    </source>
</evidence>
<dbReference type="CDD" id="cd06445">
    <property type="entry name" value="ATase"/>
    <property type="match status" value="1"/>
</dbReference>
<comment type="cofactor">
    <cofactor evidence="2">
        <name>Zn(2+)</name>
        <dbReference type="ChEBI" id="CHEBI:29105"/>
    </cofactor>
</comment>
<dbReference type="SMART" id="SM00342">
    <property type="entry name" value="HTH_ARAC"/>
    <property type="match status" value="1"/>
</dbReference>
<dbReference type="SUPFAM" id="SSF46689">
    <property type="entry name" value="Homeodomain-like"/>
    <property type="match status" value="1"/>
</dbReference>
<dbReference type="PIRSF" id="PIRSF000409">
    <property type="entry name" value="Ada"/>
    <property type="match status" value="1"/>
</dbReference>
<keyword evidence="9 15" id="KW-0238">DNA-binding</keyword>
<accession>A0ABX0PH31</accession>
<evidence type="ECO:0000256" key="10">
    <source>
        <dbReference type="ARBA" id="ARBA00023159"/>
    </source>
</evidence>
<dbReference type="PROSITE" id="PS00041">
    <property type="entry name" value="HTH_ARAC_FAMILY_1"/>
    <property type="match status" value="1"/>
</dbReference>
<keyword evidence="4" id="KW-0808">Transferase</keyword>
<dbReference type="Gene3D" id="3.40.10.10">
    <property type="entry name" value="DNA Methylphosphotriester Repair Domain"/>
    <property type="match status" value="1"/>
</dbReference>
<evidence type="ECO:0000256" key="8">
    <source>
        <dbReference type="ARBA" id="ARBA00023015"/>
    </source>
</evidence>
<dbReference type="GO" id="GO:0032259">
    <property type="term" value="P:methylation"/>
    <property type="evidence" value="ECO:0007669"/>
    <property type="project" value="UniProtKB-KW"/>
</dbReference>
<evidence type="ECO:0000256" key="5">
    <source>
        <dbReference type="ARBA" id="ARBA00022723"/>
    </source>
</evidence>
<dbReference type="GO" id="GO:0003677">
    <property type="term" value="F:DNA binding"/>
    <property type="evidence" value="ECO:0007669"/>
    <property type="project" value="UniProtKB-KW"/>
</dbReference>
<dbReference type="RefSeq" id="WP_166862662.1">
    <property type="nucleotide sequence ID" value="NZ_JAAQOM010000017.1"/>
</dbReference>
<dbReference type="Pfam" id="PF12833">
    <property type="entry name" value="HTH_18"/>
    <property type="match status" value="1"/>
</dbReference>
<keyword evidence="8" id="KW-0805">Transcription regulation</keyword>
<dbReference type="NCBIfam" id="TIGR00589">
    <property type="entry name" value="ogt"/>
    <property type="match status" value="1"/>
</dbReference>
<dbReference type="SUPFAM" id="SSF57884">
    <property type="entry name" value="Ada DNA repair protein, N-terminal domain (N-Ada 10)"/>
    <property type="match status" value="1"/>
</dbReference>
<dbReference type="NCBIfam" id="NF011964">
    <property type="entry name" value="PRK15435.1"/>
    <property type="match status" value="1"/>
</dbReference>
<name>A0ABX0PH31_9BURK</name>
<dbReference type="InterPro" id="IPR016221">
    <property type="entry name" value="Bifunct_regulatory_prot_Ada"/>
</dbReference>
<dbReference type="PROSITE" id="PS01124">
    <property type="entry name" value="HTH_ARAC_FAMILY_2"/>
    <property type="match status" value="1"/>
</dbReference>